<reference evidence="4 5" key="1">
    <citation type="submission" date="2018-03" db="EMBL/GenBank/DDBJ databases">
        <title>Genomic Encyclopedia of Archaeal and Bacterial Type Strains, Phase II (KMG-II): from individual species to whole genera.</title>
        <authorList>
            <person name="Goeker M."/>
        </authorList>
    </citation>
    <scope>NUCLEOTIDE SEQUENCE [LARGE SCALE GENOMIC DNA]</scope>
    <source>
        <strain evidence="4 5">DSM 27267</strain>
    </source>
</reference>
<dbReference type="InterPro" id="IPR052944">
    <property type="entry name" value="Sporulation_related"/>
</dbReference>
<organism evidence="4 5">
    <name type="scientific">Prolixibacter denitrificans</name>
    <dbReference type="NCBI Taxonomy" id="1541063"/>
    <lineage>
        <taxon>Bacteria</taxon>
        <taxon>Pseudomonadati</taxon>
        <taxon>Bacteroidota</taxon>
        <taxon>Bacteroidia</taxon>
        <taxon>Marinilabiliales</taxon>
        <taxon>Prolixibacteraceae</taxon>
        <taxon>Prolixibacter</taxon>
    </lineage>
</organism>
<keyword evidence="1" id="KW-0732">Signal</keyword>
<keyword evidence="4" id="KW-0449">Lipoprotein</keyword>
<dbReference type="PANTHER" id="PTHR37507:SF2">
    <property type="entry name" value="SPORULATION PROTEIN YDCC"/>
    <property type="match status" value="1"/>
</dbReference>
<name>A0A2P8C5B5_9BACT</name>
<dbReference type="OrthoDB" id="9803781at2"/>
<proteinExistence type="predicted"/>
<dbReference type="EMBL" id="BLAU01000001">
    <property type="protein sequence ID" value="GET23058.1"/>
    <property type="molecule type" value="Genomic_DNA"/>
</dbReference>
<evidence type="ECO:0000259" key="2">
    <source>
        <dbReference type="Pfam" id="PF17131"/>
    </source>
</evidence>
<dbReference type="CDD" id="cd16329">
    <property type="entry name" value="LolA_like"/>
    <property type="match status" value="1"/>
</dbReference>
<accession>A0A2P8C5B5</accession>
<dbReference type="Proteomes" id="UP000240621">
    <property type="component" value="Unassembled WGS sequence"/>
</dbReference>
<sequence>MKSRIQTAVMTAIIVAGSVFSANAQDASTILKKMDNVMYSPKDMTGKNKIILIDKNGKEEIREATVQQKGNDKRMFRFTAPASQSGIAVLSLPNDVMYLYLPAFGKERRIATSAKNQNFAGTDFSYDDMESVLFSVKYTPKLVKTEGNVYVLELTPVGGKSDYSKVIVHVNKTDYYPELMEYYDKGNTKVKVAKYTFKKIGDYWNASEIEMTDLKKNHKTKMQMSDVKYDTGLTDDDFTVRKLKQ</sequence>
<keyword evidence="6" id="KW-1185">Reference proteome</keyword>
<evidence type="ECO:0000313" key="5">
    <source>
        <dbReference type="Proteomes" id="UP000240621"/>
    </source>
</evidence>
<feature type="chain" id="PRO_5015136043" evidence="1">
    <location>
        <begin position="25"/>
        <end position="245"/>
    </location>
</feature>
<dbReference type="EMBL" id="PYGC01000023">
    <property type="protein sequence ID" value="PSK80158.1"/>
    <property type="molecule type" value="Genomic_DNA"/>
</dbReference>
<evidence type="ECO:0000256" key="1">
    <source>
        <dbReference type="SAM" id="SignalP"/>
    </source>
</evidence>
<feature type="signal peptide" evidence="1">
    <location>
        <begin position="1"/>
        <end position="24"/>
    </location>
</feature>
<dbReference type="Pfam" id="PF17131">
    <property type="entry name" value="LolA_like"/>
    <property type="match status" value="1"/>
</dbReference>
<evidence type="ECO:0000313" key="3">
    <source>
        <dbReference type="EMBL" id="GET23058.1"/>
    </source>
</evidence>
<evidence type="ECO:0000313" key="6">
    <source>
        <dbReference type="Proteomes" id="UP000396862"/>
    </source>
</evidence>
<protein>
    <submittedName>
        <fullName evidence="4">Outer membrane lipoprotein-sorting protein</fullName>
    </submittedName>
</protein>
<dbReference type="Gene3D" id="2.50.20.10">
    <property type="entry name" value="Lipoprotein localisation LolA/LolB/LppX"/>
    <property type="match status" value="1"/>
</dbReference>
<reference evidence="3 6" key="2">
    <citation type="submission" date="2019-10" db="EMBL/GenBank/DDBJ databases">
        <title>Prolixibacter strains distinguished by the presence of nitrate reductase genes were adept at nitrate-dependent anaerobic corrosion of metallic iron and carbon steel.</title>
        <authorList>
            <person name="Iino T."/>
            <person name="Shono N."/>
            <person name="Ito K."/>
            <person name="Nakamura R."/>
            <person name="Sueoka K."/>
            <person name="Harayama S."/>
            <person name="Ohkuma M."/>
        </authorList>
    </citation>
    <scope>NUCLEOTIDE SEQUENCE [LARGE SCALE GENOMIC DNA]</scope>
    <source>
        <strain evidence="3 6">MIC1-1</strain>
    </source>
</reference>
<comment type="caution">
    <text evidence="4">The sequence shown here is derived from an EMBL/GenBank/DDBJ whole genome shotgun (WGS) entry which is preliminary data.</text>
</comment>
<dbReference type="Proteomes" id="UP000396862">
    <property type="component" value="Unassembled WGS sequence"/>
</dbReference>
<dbReference type="PANTHER" id="PTHR37507">
    <property type="entry name" value="SPORULATION PROTEIN YDCC"/>
    <property type="match status" value="1"/>
</dbReference>
<dbReference type="RefSeq" id="WP_106543990.1">
    <property type="nucleotide sequence ID" value="NZ_BLAU01000001.1"/>
</dbReference>
<gene>
    <name evidence="4" type="ORF">CLV93_12310</name>
    <name evidence="3" type="ORF">JCM18694_33040</name>
</gene>
<dbReference type="AlphaFoldDB" id="A0A2P8C5B5"/>
<feature type="domain" description="Uncharacterized protein TP-0789" evidence="2">
    <location>
        <begin position="70"/>
        <end position="245"/>
    </location>
</feature>
<evidence type="ECO:0000313" key="4">
    <source>
        <dbReference type="EMBL" id="PSK80158.1"/>
    </source>
</evidence>
<dbReference type="InterPro" id="IPR033399">
    <property type="entry name" value="TP_0789-like"/>
</dbReference>